<gene>
    <name evidence="13" type="ORF">A3D35_00385</name>
</gene>
<evidence type="ECO:0000256" key="3">
    <source>
        <dbReference type="ARBA" id="ARBA00022553"/>
    </source>
</evidence>
<sequence length="457" mass="50682">MIKSSIFKSYDVRGIYPSDLNDEAAFEIGKAYVSYSKAKKVAVCYDARLSSPSLYENLARGITSQGSDVYFIGQLPTECLYFAVGSYDFDGGVMITASHNPKEYNGFKMMVKKDSDIVWIRGKDLLLIVEGGDLPETGSGTIYEKDILPDYLEKMKNFGGEVNPVKSAEGGAKQFNRVKPFKVAVDASNGVMGKVIDKMKSSLPIEITELNFEPDGNFPNHSPNPLESGSADIISKLIKDKGLDFGIMFDGDADRIFLVDEGGNLVSADIVLLLLAKHFLEKEPGSAVAYNAICSKAVPEFIKKWGGVPVRTAVGFVNVREGLIKNNGIMGGELSAHYCFRDYFYTDSGMIAFLTILQILSKDGRPVSEIIKDLSIYFKSAEMNFEIENKEEVLAKLKEKYAGGKQDFLDGVTVEYENWWFNARPSNTEPLLRLTIEADTQEILDERKKELGDFIVD</sequence>
<dbReference type="Gene3D" id="3.40.120.10">
    <property type="entry name" value="Alpha-D-Glucose-1,6-Bisphosphate, subunit A, domain 3"/>
    <property type="match status" value="3"/>
</dbReference>
<dbReference type="Pfam" id="PF00408">
    <property type="entry name" value="PGM_PMM_IV"/>
    <property type="match status" value="1"/>
</dbReference>
<comment type="similarity">
    <text evidence="2 7">Belongs to the phosphohexose mutase family.</text>
</comment>
<dbReference type="PROSITE" id="PS00710">
    <property type="entry name" value="PGM_PMM"/>
    <property type="match status" value="1"/>
</dbReference>
<dbReference type="InterPro" id="IPR005846">
    <property type="entry name" value="A-D-PHexomutase_a/b/a-III"/>
</dbReference>
<dbReference type="Pfam" id="PF02878">
    <property type="entry name" value="PGM_PMM_I"/>
    <property type="match status" value="1"/>
</dbReference>
<dbReference type="Proteomes" id="UP000176421">
    <property type="component" value="Unassembled WGS sequence"/>
</dbReference>
<dbReference type="GO" id="GO:0005975">
    <property type="term" value="P:carbohydrate metabolic process"/>
    <property type="evidence" value="ECO:0007669"/>
    <property type="project" value="InterPro"/>
</dbReference>
<keyword evidence="6" id="KW-0413">Isomerase</keyword>
<dbReference type="InterPro" id="IPR016055">
    <property type="entry name" value="A-D-PHexomutase_a/b/a-I/II/III"/>
</dbReference>
<feature type="domain" description="Alpha-D-phosphohexomutase alpha/beta/alpha" evidence="10">
    <location>
        <begin position="6"/>
        <end position="113"/>
    </location>
</feature>
<dbReference type="InterPro" id="IPR005843">
    <property type="entry name" value="A-D-PHexomutase_C"/>
</dbReference>
<evidence type="ECO:0000313" key="13">
    <source>
        <dbReference type="EMBL" id="OGZ66906.1"/>
    </source>
</evidence>
<accession>A0A1G2HWH9</accession>
<evidence type="ECO:0008006" key="15">
    <source>
        <dbReference type="Google" id="ProtNLM"/>
    </source>
</evidence>
<dbReference type="InterPro" id="IPR005845">
    <property type="entry name" value="A-D-PHexomutase_a/b/a-II"/>
</dbReference>
<dbReference type="Pfam" id="PF02880">
    <property type="entry name" value="PGM_PMM_III"/>
    <property type="match status" value="1"/>
</dbReference>
<dbReference type="CDD" id="cd03089">
    <property type="entry name" value="PMM_PGM"/>
    <property type="match status" value="1"/>
</dbReference>
<dbReference type="SUPFAM" id="SSF55957">
    <property type="entry name" value="Phosphoglucomutase, C-terminal domain"/>
    <property type="match status" value="1"/>
</dbReference>
<dbReference type="Gene3D" id="3.30.310.50">
    <property type="entry name" value="Alpha-D-phosphohexomutase, C-terminal domain"/>
    <property type="match status" value="1"/>
</dbReference>
<evidence type="ECO:0000256" key="4">
    <source>
        <dbReference type="ARBA" id="ARBA00022723"/>
    </source>
</evidence>
<feature type="domain" description="Alpha-D-phosphohexomutase C-terminal" evidence="9">
    <location>
        <begin position="382"/>
        <end position="450"/>
    </location>
</feature>
<comment type="cofactor">
    <cofactor evidence="1">
        <name>Mg(2+)</name>
        <dbReference type="ChEBI" id="CHEBI:18420"/>
    </cofactor>
</comment>
<evidence type="ECO:0000256" key="1">
    <source>
        <dbReference type="ARBA" id="ARBA00001946"/>
    </source>
</evidence>
<keyword evidence="5 7" id="KW-0460">Magnesium</keyword>
<evidence type="ECO:0000256" key="8">
    <source>
        <dbReference type="SAM" id="Coils"/>
    </source>
</evidence>
<dbReference type="InterPro" id="IPR016066">
    <property type="entry name" value="A-D-PHexomutase_CS"/>
</dbReference>
<evidence type="ECO:0000256" key="2">
    <source>
        <dbReference type="ARBA" id="ARBA00010231"/>
    </source>
</evidence>
<dbReference type="EMBL" id="MHOS01000050">
    <property type="protein sequence ID" value="OGZ66906.1"/>
    <property type="molecule type" value="Genomic_DNA"/>
</dbReference>
<organism evidence="13 14">
    <name type="scientific">Candidatus Staskawiczbacteria bacterium RIFCSPHIGHO2_02_FULL_34_9</name>
    <dbReference type="NCBI Taxonomy" id="1802206"/>
    <lineage>
        <taxon>Bacteria</taxon>
        <taxon>Candidatus Staskawicziibacteriota</taxon>
    </lineage>
</organism>
<keyword evidence="3" id="KW-0597">Phosphoprotein</keyword>
<keyword evidence="4 7" id="KW-0479">Metal-binding</keyword>
<dbReference type="InterPro" id="IPR005841">
    <property type="entry name" value="Alpha-D-phosphohexomutase_SF"/>
</dbReference>
<keyword evidence="8" id="KW-0175">Coiled coil</keyword>
<evidence type="ECO:0000259" key="12">
    <source>
        <dbReference type="Pfam" id="PF02880"/>
    </source>
</evidence>
<dbReference type="PANTHER" id="PTHR43771:SF1">
    <property type="entry name" value="PHOSPHOMANNOMUTASE"/>
    <property type="match status" value="1"/>
</dbReference>
<dbReference type="STRING" id="1802206.A3D35_00385"/>
<feature type="domain" description="Alpha-D-phosphohexomutase alpha/beta/alpha" evidence="12">
    <location>
        <begin position="269"/>
        <end position="374"/>
    </location>
</feature>
<name>A0A1G2HWH9_9BACT</name>
<dbReference type="PANTHER" id="PTHR43771">
    <property type="entry name" value="PHOSPHOMANNOMUTASE"/>
    <property type="match status" value="1"/>
</dbReference>
<dbReference type="InterPro" id="IPR036900">
    <property type="entry name" value="A-D-PHexomutase_C_sf"/>
</dbReference>
<dbReference type="SUPFAM" id="SSF53738">
    <property type="entry name" value="Phosphoglucomutase, first 3 domains"/>
    <property type="match status" value="3"/>
</dbReference>
<comment type="caution">
    <text evidence="13">The sequence shown here is derived from an EMBL/GenBank/DDBJ whole genome shotgun (WGS) entry which is preliminary data.</text>
</comment>
<feature type="coiled-coil region" evidence="8">
    <location>
        <begin position="380"/>
        <end position="407"/>
    </location>
</feature>
<dbReference type="GO" id="GO:0000287">
    <property type="term" value="F:magnesium ion binding"/>
    <property type="evidence" value="ECO:0007669"/>
    <property type="project" value="InterPro"/>
</dbReference>
<evidence type="ECO:0000313" key="14">
    <source>
        <dbReference type="Proteomes" id="UP000176421"/>
    </source>
</evidence>
<dbReference type="InterPro" id="IPR005844">
    <property type="entry name" value="A-D-PHexomutase_a/b/a-I"/>
</dbReference>
<reference evidence="13 14" key="1">
    <citation type="journal article" date="2016" name="Nat. Commun.">
        <title>Thousands of microbial genomes shed light on interconnected biogeochemical processes in an aquifer system.</title>
        <authorList>
            <person name="Anantharaman K."/>
            <person name="Brown C.T."/>
            <person name="Hug L.A."/>
            <person name="Sharon I."/>
            <person name="Castelle C.J."/>
            <person name="Probst A.J."/>
            <person name="Thomas B.C."/>
            <person name="Singh A."/>
            <person name="Wilkins M.J."/>
            <person name="Karaoz U."/>
            <person name="Brodie E.L."/>
            <person name="Williams K.H."/>
            <person name="Hubbard S.S."/>
            <person name="Banfield J.F."/>
        </authorList>
    </citation>
    <scope>NUCLEOTIDE SEQUENCE [LARGE SCALE GENOMIC DNA]</scope>
</reference>
<dbReference type="GO" id="GO:0016868">
    <property type="term" value="F:intramolecular phosphotransferase activity"/>
    <property type="evidence" value="ECO:0007669"/>
    <property type="project" value="InterPro"/>
</dbReference>
<evidence type="ECO:0000259" key="9">
    <source>
        <dbReference type="Pfam" id="PF00408"/>
    </source>
</evidence>
<dbReference type="AlphaFoldDB" id="A0A1G2HWH9"/>
<evidence type="ECO:0000256" key="5">
    <source>
        <dbReference type="ARBA" id="ARBA00022842"/>
    </source>
</evidence>
<proteinExistence type="inferred from homology"/>
<dbReference type="Pfam" id="PF02879">
    <property type="entry name" value="PGM_PMM_II"/>
    <property type="match status" value="1"/>
</dbReference>
<evidence type="ECO:0000259" key="10">
    <source>
        <dbReference type="Pfam" id="PF02878"/>
    </source>
</evidence>
<protein>
    <recommendedName>
        <fullName evidence="15">Phosphomannomutase/phosphoglucomutase</fullName>
    </recommendedName>
</protein>
<evidence type="ECO:0000256" key="7">
    <source>
        <dbReference type="RuleBase" id="RU004326"/>
    </source>
</evidence>
<evidence type="ECO:0000256" key="6">
    <source>
        <dbReference type="ARBA" id="ARBA00023235"/>
    </source>
</evidence>
<evidence type="ECO:0000259" key="11">
    <source>
        <dbReference type="Pfam" id="PF02879"/>
    </source>
</evidence>
<dbReference type="PRINTS" id="PR00509">
    <property type="entry name" value="PGMPMM"/>
</dbReference>
<feature type="domain" description="Alpha-D-phosphohexomutase alpha/beta/alpha" evidence="11">
    <location>
        <begin position="174"/>
        <end position="263"/>
    </location>
</feature>